<keyword evidence="3" id="KW-1185">Reference proteome</keyword>
<comment type="caution">
    <text evidence="2">The sequence shown here is derived from an EMBL/GenBank/DDBJ whole genome shotgun (WGS) entry which is preliminary data.</text>
</comment>
<evidence type="ECO:0000313" key="3">
    <source>
        <dbReference type="Proteomes" id="UP001201980"/>
    </source>
</evidence>
<sequence>MSRLSEIVADDHIPDNWVKRRKRDPTRTRLLLSPAVRTTPIHGYREFSSSSAIVVLISAIAALANCDASLSPSACGFREKEHQSDLQKQRRELEQRWYSPRPIGQNRRRSKRDCSSHNGPDKNSTTLERDVKVGRPFGYPSSPIKQDPATMEYGRPNPMTTYDMIYIGEFCERNPRASSRKSWCTAVSQTWCHLDADDTGEEEDVQAAEVRLTAPWNRILHRHTVDKVIASGALAAS</sequence>
<dbReference type="Proteomes" id="UP001201980">
    <property type="component" value="Unassembled WGS sequence"/>
</dbReference>
<name>A0AAD5RSX3_9PEZI</name>
<feature type="compositionally biased region" description="Polar residues" evidence="1">
    <location>
        <begin position="116"/>
        <end position="126"/>
    </location>
</feature>
<reference evidence="2" key="1">
    <citation type="submission" date="2022-07" db="EMBL/GenBank/DDBJ databases">
        <title>Draft genome sequence of Zalerion maritima ATCC 34329, a (micro)plastics degrading marine fungus.</title>
        <authorList>
            <person name="Paco A."/>
            <person name="Goncalves M.F.M."/>
            <person name="Rocha-Santos T.A.P."/>
            <person name="Alves A."/>
        </authorList>
    </citation>
    <scope>NUCLEOTIDE SEQUENCE</scope>
    <source>
        <strain evidence="2">ATCC 34329</strain>
    </source>
</reference>
<organism evidence="2 3">
    <name type="scientific">Zalerion maritima</name>
    <dbReference type="NCBI Taxonomy" id="339359"/>
    <lineage>
        <taxon>Eukaryota</taxon>
        <taxon>Fungi</taxon>
        <taxon>Dikarya</taxon>
        <taxon>Ascomycota</taxon>
        <taxon>Pezizomycotina</taxon>
        <taxon>Sordariomycetes</taxon>
        <taxon>Lulworthiomycetidae</taxon>
        <taxon>Lulworthiales</taxon>
        <taxon>Lulworthiaceae</taxon>
        <taxon>Zalerion</taxon>
    </lineage>
</organism>
<dbReference type="EMBL" id="JAKWBI020000096">
    <property type="protein sequence ID" value="KAJ2902912.1"/>
    <property type="molecule type" value="Genomic_DNA"/>
</dbReference>
<protein>
    <submittedName>
        <fullName evidence="2">Uncharacterized protein</fullName>
    </submittedName>
</protein>
<feature type="region of interest" description="Disordered" evidence="1">
    <location>
        <begin position="90"/>
        <end position="156"/>
    </location>
</feature>
<dbReference type="AlphaFoldDB" id="A0AAD5RSX3"/>
<evidence type="ECO:0000313" key="2">
    <source>
        <dbReference type="EMBL" id="KAJ2902912.1"/>
    </source>
</evidence>
<accession>A0AAD5RSX3</accession>
<proteinExistence type="predicted"/>
<gene>
    <name evidence="2" type="ORF">MKZ38_010643</name>
</gene>
<evidence type="ECO:0000256" key="1">
    <source>
        <dbReference type="SAM" id="MobiDB-lite"/>
    </source>
</evidence>